<evidence type="ECO:0000256" key="3">
    <source>
        <dbReference type="ARBA" id="ARBA00022771"/>
    </source>
</evidence>
<feature type="compositionally biased region" description="Basic and acidic residues" evidence="6">
    <location>
        <begin position="120"/>
        <end position="148"/>
    </location>
</feature>
<feature type="compositionally biased region" description="Basic and acidic residues" evidence="6">
    <location>
        <begin position="59"/>
        <end position="85"/>
    </location>
</feature>
<evidence type="ECO:0000313" key="9">
    <source>
        <dbReference type="Proteomes" id="UP001046870"/>
    </source>
</evidence>
<feature type="compositionally biased region" description="Basic and acidic residues" evidence="6">
    <location>
        <begin position="158"/>
        <end position="170"/>
    </location>
</feature>
<dbReference type="PANTHER" id="PTHR24403">
    <property type="entry name" value="ZINC FINGER PROTEIN"/>
    <property type="match status" value="1"/>
</dbReference>
<dbReference type="PROSITE" id="PS50157">
    <property type="entry name" value="ZINC_FINGER_C2H2_2"/>
    <property type="match status" value="2"/>
</dbReference>
<keyword evidence="4" id="KW-0862">Zinc</keyword>
<dbReference type="EMBL" id="JAFDVH010000010">
    <property type="protein sequence ID" value="KAG7469960.1"/>
    <property type="molecule type" value="Genomic_DNA"/>
</dbReference>
<evidence type="ECO:0000256" key="6">
    <source>
        <dbReference type="SAM" id="MobiDB-lite"/>
    </source>
</evidence>
<dbReference type="SUPFAM" id="SSF57667">
    <property type="entry name" value="beta-beta-alpha zinc fingers"/>
    <property type="match status" value="2"/>
</dbReference>
<feature type="compositionally biased region" description="Basic residues" evidence="6">
    <location>
        <begin position="1"/>
        <end position="11"/>
    </location>
</feature>
<feature type="compositionally biased region" description="Basic and acidic residues" evidence="6">
    <location>
        <begin position="218"/>
        <end position="231"/>
    </location>
</feature>
<feature type="compositionally biased region" description="Polar residues" evidence="6">
    <location>
        <begin position="191"/>
        <end position="201"/>
    </location>
</feature>
<dbReference type="GO" id="GO:0003676">
    <property type="term" value="F:nucleic acid binding"/>
    <property type="evidence" value="ECO:0007669"/>
    <property type="project" value="InterPro"/>
</dbReference>
<dbReference type="InterPro" id="IPR036236">
    <property type="entry name" value="Znf_C2H2_sf"/>
</dbReference>
<evidence type="ECO:0000259" key="7">
    <source>
        <dbReference type="PROSITE" id="PS50157"/>
    </source>
</evidence>
<dbReference type="PROSITE" id="PS00028">
    <property type="entry name" value="ZINC_FINGER_C2H2_1"/>
    <property type="match status" value="1"/>
</dbReference>
<sequence>MDKSTSKRKLRSGKEVGKDEPAHQVEGSDSKVVEGSAGGPPLAKRAKAADMASNIAGEQKNKERALAEAEVEAEKACSKEDESQPDKGGGQTAVEGRTCSLCDFVAKTPTALKVHATRKHSGEETHARKTETSKTLRQRRGSESERLGAPETNSADLIDEHVKEPHEEKQAISSTDGHLQFEDVSVCQADDLNNTQIQRENTAPGGQADNISSPKCQEAGDKELKKSEMDITGKMVEGQSSLMGDKGTAVTQAQMERDGGDCKTPTRSTKDTGTEGMNPVPKTKAKRDNRAASQTGTEGTSLSPTQILLEMVEVVEAESTCVEDSDRKQESKKGSVDSECGSEATGDSAAVEQGDSLSSDCQIVSDTGTAQVAEMVEGQEVPVCQKVVKRGPKPKTQHACSYCGHVFRDKPSLVMHVKRRHTKEMNFFCELCSYACVAKCDYEKHCSSNKHKKRVSEGGSITGDLPTAGGEEKPEDALKMVAQVSSKGSESVPASVAQLQCKVQGGHTDGDTCDDPTTTSDANEEEQKDDNVGECVQESAEEASTSQGQKSPGRELSSGDDPQRSEEDGSGLQPSDGAEQAVTTGTTGSAEELAEKSSPKKRRGRPKASTLTTCDYCGLVASNATNLSVHIRRRHSHEYGFVCKVCSYSCVTKGDMDRHCTTKKHIKRVAVTRADSSEDSQVDPTNVVEVLISKASATGAQPREGEVMEAGSGLSTESGTGPLSHLKNGQQTQTDAVQTESDDQVTGPAQKKCKYDSVNSCTYCGFVAHSIPSLDLHIKRKHTRDFEFVCMACNYYAVTCREMSRHATTDKHRQKSQAYLESLGNNEIDLTQLDSKRVAQSESQKM</sequence>
<feature type="region of interest" description="Disordered" evidence="6">
    <location>
        <begin position="110"/>
        <end position="305"/>
    </location>
</feature>
<dbReference type="PANTHER" id="PTHR24403:SF60">
    <property type="entry name" value="ZINC FINGER PROTEIN 407"/>
    <property type="match status" value="1"/>
</dbReference>
<dbReference type="InterPro" id="IPR003604">
    <property type="entry name" value="Matrin/U1-like-C_Znf_C2H2"/>
</dbReference>
<reference evidence="8" key="1">
    <citation type="submission" date="2021-01" db="EMBL/GenBank/DDBJ databases">
        <authorList>
            <person name="Zahm M."/>
            <person name="Roques C."/>
            <person name="Cabau C."/>
            <person name="Klopp C."/>
            <person name="Donnadieu C."/>
            <person name="Jouanno E."/>
            <person name="Lampietro C."/>
            <person name="Louis A."/>
            <person name="Herpin A."/>
            <person name="Echchiki A."/>
            <person name="Berthelot C."/>
            <person name="Parey E."/>
            <person name="Roest-Crollius H."/>
            <person name="Braasch I."/>
            <person name="Postlethwait J."/>
            <person name="Bobe J."/>
            <person name="Montfort J."/>
            <person name="Bouchez O."/>
            <person name="Begum T."/>
            <person name="Mejri S."/>
            <person name="Adams A."/>
            <person name="Chen W.-J."/>
            <person name="Guiguen Y."/>
        </authorList>
    </citation>
    <scope>NUCLEOTIDE SEQUENCE</scope>
    <source>
        <strain evidence="8">YG-15Mar2019-1</strain>
        <tissue evidence="8">Brain</tissue>
    </source>
</reference>
<feature type="compositionally biased region" description="Polar residues" evidence="6">
    <location>
        <begin position="713"/>
        <end position="739"/>
    </location>
</feature>
<dbReference type="GO" id="GO:0045944">
    <property type="term" value="P:positive regulation of transcription by RNA polymerase II"/>
    <property type="evidence" value="ECO:0007669"/>
    <property type="project" value="TreeGrafter"/>
</dbReference>
<dbReference type="InterPro" id="IPR013087">
    <property type="entry name" value="Znf_C2H2_type"/>
</dbReference>
<dbReference type="Proteomes" id="UP001046870">
    <property type="component" value="Chromosome 10"/>
</dbReference>
<feature type="compositionally biased region" description="Polar residues" evidence="6">
    <location>
        <begin position="291"/>
        <end position="305"/>
    </location>
</feature>
<keyword evidence="1" id="KW-0479">Metal-binding</keyword>
<evidence type="ECO:0000256" key="2">
    <source>
        <dbReference type="ARBA" id="ARBA00022737"/>
    </source>
</evidence>
<feature type="region of interest" description="Disordered" evidence="6">
    <location>
        <begin position="1"/>
        <end position="94"/>
    </location>
</feature>
<evidence type="ECO:0000256" key="5">
    <source>
        <dbReference type="PROSITE-ProRule" id="PRU00042"/>
    </source>
</evidence>
<keyword evidence="2" id="KW-0677">Repeat</keyword>
<keyword evidence="3 5" id="KW-0863">Zinc-finger</keyword>
<evidence type="ECO:0000256" key="1">
    <source>
        <dbReference type="ARBA" id="ARBA00022723"/>
    </source>
</evidence>
<organism evidence="8 9">
    <name type="scientific">Megalops atlanticus</name>
    <name type="common">Tarpon</name>
    <name type="synonym">Clupea gigantea</name>
    <dbReference type="NCBI Taxonomy" id="7932"/>
    <lineage>
        <taxon>Eukaryota</taxon>
        <taxon>Metazoa</taxon>
        <taxon>Chordata</taxon>
        <taxon>Craniata</taxon>
        <taxon>Vertebrata</taxon>
        <taxon>Euteleostomi</taxon>
        <taxon>Actinopterygii</taxon>
        <taxon>Neopterygii</taxon>
        <taxon>Teleostei</taxon>
        <taxon>Elopiformes</taxon>
        <taxon>Megalopidae</taxon>
        <taxon>Megalops</taxon>
    </lineage>
</organism>
<dbReference type="OrthoDB" id="7788172at2759"/>
<feature type="domain" description="C2H2-type" evidence="7">
    <location>
        <begin position="612"/>
        <end position="640"/>
    </location>
</feature>
<evidence type="ECO:0000313" key="8">
    <source>
        <dbReference type="EMBL" id="KAG7469960.1"/>
    </source>
</evidence>
<keyword evidence="9" id="KW-1185">Reference proteome</keyword>
<dbReference type="InterPro" id="IPR050688">
    <property type="entry name" value="Zinc_finger/UBP_domain"/>
</dbReference>
<protein>
    <recommendedName>
        <fullName evidence="7">C2H2-type domain-containing protein</fullName>
    </recommendedName>
</protein>
<feature type="domain" description="C2H2-type" evidence="7">
    <location>
        <begin position="398"/>
        <end position="426"/>
    </location>
</feature>
<feature type="region of interest" description="Disordered" evidence="6">
    <location>
        <begin position="504"/>
        <end position="609"/>
    </location>
</feature>
<gene>
    <name evidence="8" type="ORF">MATL_G00134330</name>
</gene>
<feature type="compositionally biased region" description="Basic and acidic residues" evidence="6">
    <location>
        <begin position="12"/>
        <end position="32"/>
    </location>
</feature>
<proteinExistence type="predicted"/>
<dbReference type="SMART" id="SM00451">
    <property type="entry name" value="ZnF_U1"/>
    <property type="match status" value="3"/>
</dbReference>
<dbReference type="SMART" id="SM00355">
    <property type="entry name" value="ZnF_C2H2"/>
    <property type="match status" value="7"/>
</dbReference>
<evidence type="ECO:0000256" key="4">
    <source>
        <dbReference type="ARBA" id="ARBA00022833"/>
    </source>
</evidence>
<dbReference type="GO" id="GO:0005634">
    <property type="term" value="C:nucleus"/>
    <property type="evidence" value="ECO:0007669"/>
    <property type="project" value="TreeGrafter"/>
</dbReference>
<feature type="region of interest" description="Disordered" evidence="6">
    <location>
        <begin position="451"/>
        <end position="474"/>
    </location>
</feature>
<feature type="region of interest" description="Disordered" evidence="6">
    <location>
        <begin position="319"/>
        <end position="353"/>
    </location>
</feature>
<name>A0A9D3PX07_MEGAT</name>
<dbReference type="AlphaFoldDB" id="A0A9D3PX07"/>
<feature type="region of interest" description="Disordered" evidence="6">
    <location>
        <begin position="698"/>
        <end position="749"/>
    </location>
</feature>
<dbReference type="Gene3D" id="3.30.160.60">
    <property type="entry name" value="Classic Zinc Finger"/>
    <property type="match status" value="3"/>
</dbReference>
<dbReference type="GO" id="GO:0008270">
    <property type="term" value="F:zinc ion binding"/>
    <property type="evidence" value="ECO:0007669"/>
    <property type="project" value="UniProtKB-KW"/>
</dbReference>
<comment type="caution">
    <text evidence="8">The sequence shown here is derived from an EMBL/GenBank/DDBJ whole genome shotgun (WGS) entry which is preliminary data.</text>
</comment>
<feature type="compositionally biased region" description="Basic and acidic residues" evidence="6">
    <location>
        <begin position="324"/>
        <end position="336"/>
    </location>
</feature>
<accession>A0A9D3PX07</accession>